<evidence type="ECO:0000256" key="1">
    <source>
        <dbReference type="ARBA" id="ARBA00023242"/>
    </source>
</evidence>
<proteinExistence type="predicted"/>
<organism evidence="4 5">
    <name type="scientific">Staphylotrichum tortipilum</name>
    <dbReference type="NCBI Taxonomy" id="2831512"/>
    <lineage>
        <taxon>Eukaryota</taxon>
        <taxon>Fungi</taxon>
        <taxon>Dikarya</taxon>
        <taxon>Ascomycota</taxon>
        <taxon>Pezizomycotina</taxon>
        <taxon>Sordariomycetes</taxon>
        <taxon>Sordariomycetidae</taxon>
        <taxon>Sordariales</taxon>
        <taxon>Chaetomiaceae</taxon>
        <taxon>Staphylotrichum</taxon>
    </lineage>
</organism>
<dbReference type="SUPFAM" id="SSF57701">
    <property type="entry name" value="Zn2/Cys6 DNA-binding domain"/>
    <property type="match status" value="1"/>
</dbReference>
<reference evidence="4" key="2">
    <citation type="submission" date="2023-05" db="EMBL/GenBank/DDBJ databases">
        <authorList>
            <consortium name="Lawrence Berkeley National Laboratory"/>
            <person name="Steindorff A."/>
            <person name="Hensen N."/>
            <person name="Bonometti L."/>
            <person name="Westerberg I."/>
            <person name="Brannstrom I.O."/>
            <person name="Guillou S."/>
            <person name="Cros-Aarteil S."/>
            <person name="Calhoun S."/>
            <person name="Haridas S."/>
            <person name="Kuo A."/>
            <person name="Mondo S."/>
            <person name="Pangilinan J."/>
            <person name="Riley R."/>
            <person name="Labutti K."/>
            <person name="Andreopoulos B."/>
            <person name="Lipzen A."/>
            <person name="Chen C."/>
            <person name="Yanf M."/>
            <person name="Daum C."/>
            <person name="Ng V."/>
            <person name="Clum A."/>
            <person name="Ohm R."/>
            <person name="Martin F."/>
            <person name="Silar P."/>
            <person name="Natvig D."/>
            <person name="Lalanne C."/>
            <person name="Gautier V."/>
            <person name="Ament-Velasquez S.L."/>
            <person name="Kruys A."/>
            <person name="Hutchinson M.I."/>
            <person name="Powell A.J."/>
            <person name="Barry K."/>
            <person name="Miller A.N."/>
            <person name="Grigoriev I.V."/>
            <person name="Debuchy R."/>
            <person name="Gladieux P."/>
            <person name="Thoren M.H."/>
            <person name="Johannesson H."/>
        </authorList>
    </citation>
    <scope>NUCLEOTIDE SEQUENCE</scope>
    <source>
        <strain evidence="4">CBS 103.79</strain>
    </source>
</reference>
<gene>
    <name evidence="4" type="ORF">C8A05DRAFT_19346</name>
</gene>
<dbReference type="PROSITE" id="PS00463">
    <property type="entry name" value="ZN2_CY6_FUNGAL_1"/>
    <property type="match status" value="1"/>
</dbReference>
<keyword evidence="1" id="KW-0539">Nucleus</keyword>
<dbReference type="AlphaFoldDB" id="A0AAN6MDM2"/>
<protein>
    <recommendedName>
        <fullName evidence="3">Zn(2)-C6 fungal-type domain-containing protein</fullName>
    </recommendedName>
</protein>
<dbReference type="InterPro" id="IPR036864">
    <property type="entry name" value="Zn2-C6_fun-type_DNA-bd_sf"/>
</dbReference>
<comment type="caution">
    <text evidence="4">The sequence shown here is derived from an EMBL/GenBank/DDBJ whole genome shotgun (WGS) entry which is preliminary data.</text>
</comment>
<dbReference type="PROSITE" id="PS50048">
    <property type="entry name" value="ZN2_CY6_FUNGAL_2"/>
    <property type="match status" value="1"/>
</dbReference>
<dbReference type="Proteomes" id="UP001303889">
    <property type="component" value="Unassembled WGS sequence"/>
</dbReference>
<dbReference type="GO" id="GO:0008270">
    <property type="term" value="F:zinc ion binding"/>
    <property type="evidence" value="ECO:0007669"/>
    <property type="project" value="InterPro"/>
</dbReference>
<dbReference type="CDD" id="cd00067">
    <property type="entry name" value="GAL4"/>
    <property type="match status" value="1"/>
</dbReference>
<feature type="region of interest" description="Disordered" evidence="2">
    <location>
        <begin position="90"/>
        <end position="109"/>
    </location>
</feature>
<dbReference type="InterPro" id="IPR001138">
    <property type="entry name" value="Zn2Cys6_DnaBD"/>
</dbReference>
<accession>A0AAN6MDM2</accession>
<evidence type="ECO:0000259" key="3">
    <source>
        <dbReference type="PROSITE" id="PS50048"/>
    </source>
</evidence>
<evidence type="ECO:0000313" key="4">
    <source>
        <dbReference type="EMBL" id="KAK3897998.1"/>
    </source>
</evidence>
<evidence type="ECO:0000256" key="2">
    <source>
        <dbReference type="SAM" id="MobiDB-lite"/>
    </source>
</evidence>
<dbReference type="GO" id="GO:0000981">
    <property type="term" value="F:DNA-binding transcription factor activity, RNA polymerase II-specific"/>
    <property type="evidence" value="ECO:0007669"/>
    <property type="project" value="InterPro"/>
</dbReference>
<dbReference type="EMBL" id="MU856024">
    <property type="protein sequence ID" value="KAK3897998.1"/>
    <property type="molecule type" value="Genomic_DNA"/>
</dbReference>
<reference evidence="4" key="1">
    <citation type="journal article" date="2023" name="Mol. Phylogenet. Evol.">
        <title>Genome-scale phylogeny and comparative genomics of the fungal order Sordariales.</title>
        <authorList>
            <person name="Hensen N."/>
            <person name="Bonometti L."/>
            <person name="Westerberg I."/>
            <person name="Brannstrom I.O."/>
            <person name="Guillou S."/>
            <person name="Cros-Aarteil S."/>
            <person name="Calhoun S."/>
            <person name="Haridas S."/>
            <person name="Kuo A."/>
            <person name="Mondo S."/>
            <person name="Pangilinan J."/>
            <person name="Riley R."/>
            <person name="LaButti K."/>
            <person name="Andreopoulos B."/>
            <person name="Lipzen A."/>
            <person name="Chen C."/>
            <person name="Yan M."/>
            <person name="Daum C."/>
            <person name="Ng V."/>
            <person name="Clum A."/>
            <person name="Steindorff A."/>
            <person name="Ohm R.A."/>
            <person name="Martin F."/>
            <person name="Silar P."/>
            <person name="Natvig D.O."/>
            <person name="Lalanne C."/>
            <person name="Gautier V."/>
            <person name="Ament-Velasquez S.L."/>
            <person name="Kruys A."/>
            <person name="Hutchinson M.I."/>
            <person name="Powell A.J."/>
            <person name="Barry K."/>
            <person name="Miller A.N."/>
            <person name="Grigoriev I.V."/>
            <person name="Debuchy R."/>
            <person name="Gladieux P."/>
            <person name="Hiltunen Thoren M."/>
            <person name="Johannesson H."/>
        </authorList>
    </citation>
    <scope>NUCLEOTIDE SEQUENCE</scope>
    <source>
        <strain evidence="4">CBS 103.79</strain>
    </source>
</reference>
<sequence length="392" mass="42167">MVNPAGRRSACDQCRARRVQCLRAHTSTAPCARCSHTGARCVTSAPGRIGRPRKTRPVDGDTPPRGPGPSFVEVHALALPVGEPAVWATPGDSSVDFHSPSLDESPPPGEDILALGNQLSSPSQQLQGLLSADDELGAMLHVGQDFNTALDMEVDPLLAYPWPPLPQCPSPASSLVRFREEIDQHITAMDVYYSNPLGVLQDCKEELAGRGPDEHPAVVLITSTKNLIDIIQSLTPAGRTTGDTLSTEIVLLALSGYLSLMRLFDDIFHTIHTAISQMPPDSFKCVKVKSVLRIGGISALQDLPLKTYATGIVDAIQGQVRTLERCMGIPAEYCLSGEAATATPAGMLSRADRAQLFWAVVEQEDVKSWRGGKSYVESIRGSIRASMGFFDD</sequence>
<feature type="region of interest" description="Disordered" evidence="2">
    <location>
        <begin position="42"/>
        <end position="69"/>
    </location>
</feature>
<evidence type="ECO:0000313" key="5">
    <source>
        <dbReference type="Proteomes" id="UP001303889"/>
    </source>
</evidence>
<name>A0AAN6MDM2_9PEZI</name>
<feature type="domain" description="Zn(2)-C6 fungal-type" evidence="3">
    <location>
        <begin position="10"/>
        <end position="43"/>
    </location>
</feature>
<keyword evidence="5" id="KW-1185">Reference proteome</keyword>
<dbReference type="Pfam" id="PF00172">
    <property type="entry name" value="Zn_clus"/>
    <property type="match status" value="1"/>
</dbReference>
<dbReference type="Gene3D" id="4.10.240.10">
    <property type="entry name" value="Zn(2)-C6 fungal-type DNA-binding domain"/>
    <property type="match status" value="1"/>
</dbReference>